<accession>A0AAE2RB29</accession>
<dbReference type="EMBL" id="JACXXJ020000005">
    <property type="protein sequence ID" value="MBF2715026.1"/>
    <property type="molecule type" value="Genomic_DNA"/>
</dbReference>
<dbReference type="AlphaFoldDB" id="A0AAE2RB29"/>
<feature type="transmembrane region" description="Helical" evidence="1">
    <location>
        <begin position="63"/>
        <end position="83"/>
    </location>
</feature>
<dbReference type="RefSeq" id="WP_194416494.1">
    <property type="nucleotide sequence ID" value="NZ_JACXXJ020000005.1"/>
</dbReference>
<evidence type="ECO:0000313" key="2">
    <source>
        <dbReference type="EMBL" id="MBF2715026.1"/>
    </source>
</evidence>
<feature type="transmembrane region" description="Helical" evidence="1">
    <location>
        <begin position="141"/>
        <end position="161"/>
    </location>
</feature>
<proteinExistence type="predicted"/>
<organism evidence="2 3">
    <name type="scientific">Agrobacterium vitis</name>
    <name type="common">Rhizobium vitis</name>
    <dbReference type="NCBI Taxonomy" id="373"/>
    <lineage>
        <taxon>Bacteria</taxon>
        <taxon>Pseudomonadati</taxon>
        <taxon>Pseudomonadota</taxon>
        <taxon>Alphaproteobacteria</taxon>
        <taxon>Hyphomicrobiales</taxon>
        <taxon>Rhizobiaceae</taxon>
        <taxon>Rhizobium/Agrobacterium group</taxon>
        <taxon>Agrobacterium</taxon>
    </lineage>
</organism>
<dbReference type="Proteomes" id="UP000655037">
    <property type="component" value="Unassembled WGS sequence"/>
</dbReference>
<keyword evidence="1" id="KW-1133">Transmembrane helix</keyword>
<evidence type="ECO:0000313" key="3">
    <source>
        <dbReference type="Proteomes" id="UP000655037"/>
    </source>
</evidence>
<evidence type="ECO:0000256" key="1">
    <source>
        <dbReference type="SAM" id="Phobius"/>
    </source>
</evidence>
<name>A0AAE2RB29_AGRVI</name>
<protein>
    <submittedName>
        <fullName evidence="2">Uncharacterized protein</fullName>
    </submittedName>
</protein>
<feature type="transmembrane region" description="Helical" evidence="1">
    <location>
        <begin position="95"/>
        <end position="121"/>
    </location>
</feature>
<sequence>MMWLAFFLSLYTCSIALYMVEGVYGLDDGFLNVKYISELETNGFIEALSQWYISTSGNLWHELINIFLLIGLIIIPQVFSYIISGIFGCAQTPYFIVASTNFAIIFIIKSICVFCALQFSIEAVRWYTVGPEDIEWEMHIVIQNLYLLLIAFSLAAAYYFIPNGWLAFIQSHHSDAVNKVISFMTRHNYANPPHETR</sequence>
<comment type="caution">
    <text evidence="2">The sequence shown here is derived from an EMBL/GenBank/DDBJ whole genome shotgun (WGS) entry which is preliminary data.</text>
</comment>
<gene>
    <name evidence="2" type="ORF">IEI95_012470</name>
</gene>
<keyword evidence="1" id="KW-0812">Transmembrane</keyword>
<reference evidence="2" key="1">
    <citation type="submission" date="2020-11" db="EMBL/GenBank/DDBJ databases">
        <title>Agrobacterium vitis strain K377 genome.</title>
        <authorList>
            <person name="Xi H."/>
        </authorList>
    </citation>
    <scope>NUCLEOTIDE SEQUENCE</scope>
    <source>
        <strain evidence="2">K377</strain>
    </source>
</reference>
<keyword evidence="1" id="KW-0472">Membrane</keyword>